<gene>
    <name evidence="2" type="ORF">TCM_030842</name>
</gene>
<dbReference type="OMA" id="RHNARIP"/>
<keyword evidence="3" id="KW-1185">Reference proteome</keyword>
<dbReference type="STRING" id="3641.A0A061F5Z6"/>
<evidence type="ECO:0000313" key="3">
    <source>
        <dbReference type="Proteomes" id="UP000026915"/>
    </source>
</evidence>
<sequence>MVCLRCQSPFLPFHSQLKPKQKLKAEGQFWLFCKAPPRLVLQRQTVNAFVPLRNNSHSIAAIPPSQSGDVTVFLQTSALLLVVYLLANFVAPYFISRYFEFDKVGEDQKRNEK</sequence>
<proteinExistence type="predicted"/>
<protein>
    <submittedName>
        <fullName evidence="2">Uncharacterized protein</fullName>
    </submittedName>
</protein>
<dbReference type="EMBL" id="CM001885">
    <property type="protein sequence ID" value="EOY12298.1"/>
    <property type="molecule type" value="Genomic_DNA"/>
</dbReference>
<dbReference type="InParanoid" id="A0A061F5Z6"/>
<accession>A0A061F5Z6</accession>
<evidence type="ECO:0000313" key="2">
    <source>
        <dbReference type="EMBL" id="EOY12298.1"/>
    </source>
</evidence>
<keyword evidence="1" id="KW-0472">Membrane</keyword>
<keyword evidence="1" id="KW-1133">Transmembrane helix</keyword>
<keyword evidence="1" id="KW-0812">Transmembrane</keyword>
<organism evidence="2 3">
    <name type="scientific">Theobroma cacao</name>
    <name type="common">Cacao</name>
    <name type="synonym">Cocoa</name>
    <dbReference type="NCBI Taxonomy" id="3641"/>
    <lineage>
        <taxon>Eukaryota</taxon>
        <taxon>Viridiplantae</taxon>
        <taxon>Streptophyta</taxon>
        <taxon>Embryophyta</taxon>
        <taxon>Tracheophyta</taxon>
        <taxon>Spermatophyta</taxon>
        <taxon>Magnoliopsida</taxon>
        <taxon>eudicotyledons</taxon>
        <taxon>Gunneridae</taxon>
        <taxon>Pentapetalae</taxon>
        <taxon>rosids</taxon>
        <taxon>malvids</taxon>
        <taxon>Malvales</taxon>
        <taxon>Malvaceae</taxon>
        <taxon>Byttnerioideae</taxon>
        <taxon>Theobroma</taxon>
    </lineage>
</organism>
<feature type="transmembrane region" description="Helical" evidence="1">
    <location>
        <begin position="72"/>
        <end position="95"/>
    </location>
</feature>
<dbReference type="PANTHER" id="PTHR37196">
    <property type="entry name" value="TRANSMEMBRANE PROTEIN"/>
    <property type="match status" value="1"/>
</dbReference>
<evidence type="ECO:0000256" key="1">
    <source>
        <dbReference type="SAM" id="Phobius"/>
    </source>
</evidence>
<dbReference type="Gramene" id="EOY12298">
    <property type="protein sequence ID" value="EOY12298"/>
    <property type="gene ID" value="TCM_030842"/>
</dbReference>
<name>A0A061F5Z6_THECC</name>
<dbReference type="AlphaFoldDB" id="A0A061F5Z6"/>
<dbReference type="Proteomes" id="UP000026915">
    <property type="component" value="Chromosome 7"/>
</dbReference>
<dbReference type="HOGENOM" id="CLU_2064992_0_0_1"/>
<dbReference type="PANTHER" id="PTHR37196:SF2">
    <property type="entry name" value="TRANSMEMBRANE PROTEIN"/>
    <property type="match status" value="1"/>
</dbReference>
<reference evidence="2 3" key="1">
    <citation type="journal article" date="2013" name="Genome Biol.">
        <title>The genome sequence of the most widely cultivated cacao type and its use to identify candidate genes regulating pod color.</title>
        <authorList>
            <person name="Motamayor J.C."/>
            <person name="Mockaitis K."/>
            <person name="Schmutz J."/>
            <person name="Haiminen N."/>
            <person name="Iii D.L."/>
            <person name="Cornejo O."/>
            <person name="Findley S.D."/>
            <person name="Zheng P."/>
            <person name="Utro F."/>
            <person name="Royaert S."/>
            <person name="Saski C."/>
            <person name="Jenkins J."/>
            <person name="Podicheti R."/>
            <person name="Zhao M."/>
            <person name="Scheffler B.E."/>
            <person name="Stack J.C."/>
            <person name="Feltus F.A."/>
            <person name="Mustiga G.M."/>
            <person name="Amores F."/>
            <person name="Phillips W."/>
            <person name="Marelli J.P."/>
            <person name="May G.D."/>
            <person name="Shapiro H."/>
            <person name="Ma J."/>
            <person name="Bustamante C.D."/>
            <person name="Schnell R.J."/>
            <person name="Main D."/>
            <person name="Gilbert D."/>
            <person name="Parida L."/>
            <person name="Kuhn D.N."/>
        </authorList>
    </citation>
    <scope>NUCLEOTIDE SEQUENCE [LARGE SCALE GENOMIC DNA]</scope>
    <source>
        <strain evidence="3">cv. Matina 1-6</strain>
    </source>
</reference>